<dbReference type="GO" id="GO:0005737">
    <property type="term" value="C:cytoplasm"/>
    <property type="evidence" value="ECO:0007669"/>
    <property type="project" value="TreeGrafter"/>
</dbReference>
<dbReference type="Proteomes" id="UP000051006">
    <property type="component" value="Unassembled WGS sequence"/>
</dbReference>
<reference evidence="4 5" key="1">
    <citation type="journal article" date="2015" name="Genome Announc.">
        <title>Expanding the biotechnology potential of lactobacilli through comparative genomics of 213 strains and associated genera.</title>
        <authorList>
            <person name="Sun Z."/>
            <person name="Harris H.M."/>
            <person name="McCann A."/>
            <person name="Guo C."/>
            <person name="Argimon S."/>
            <person name="Zhang W."/>
            <person name="Yang X."/>
            <person name="Jeffery I.B."/>
            <person name="Cooney J.C."/>
            <person name="Kagawa T.F."/>
            <person name="Liu W."/>
            <person name="Song Y."/>
            <person name="Salvetti E."/>
            <person name="Wrobel A."/>
            <person name="Rasinkangas P."/>
            <person name="Parkhill J."/>
            <person name="Rea M.C."/>
            <person name="O'Sullivan O."/>
            <person name="Ritari J."/>
            <person name="Douillard F.P."/>
            <person name="Paul Ross R."/>
            <person name="Yang R."/>
            <person name="Briner A.E."/>
            <person name="Felis G.E."/>
            <person name="de Vos W.M."/>
            <person name="Barrangou R."/>
            <person name="Klaenhammer T.R."/>
            <person name="Caufield P.W."/>
            <person name="Cui Y."/>
            <person name="Zhang H."/>
            <person name="O'Toole P.W."/>
        </authorList>
    </citation>
    <scope>NUCLEOTIDE SEQUENCE [LARGE SCALE GENOMIC DNA]</scope>
    <source>
        <strain evidence="4 5">DSM 24716</strain>
    </source>
</reference>
<proteinExistence type="inferred from homology"/>
<keyword evidence="5" id="KW-1185">Reference proteome</keyword>
<gene>
    <name evidence="4" type="ORF">IV57_GL000735</name>
</gene>
<comment type="caution">
    <text evidence="4">The sequence shown here is derived from an EMBL/GenBank/DDBJ whole genome shotgun (WGS) entry which is preliminary data.</text>
</comment>
<evidence type="ECO:0000256" key="1">
    <source>
        <dbReference type="ARBA" id="ARBA00008987"/>
    </source>
</evidence>
<dbReference type="PATRIC" id="fig|993692.3.peg.741"/>
<dbReference type="EMBL" id="JQCF01000016">
    <property type="protein sequence ID" value="KRN98823.1"/>
    <property type="molecule type" value="Genomic_DNA"/>
</dbReference>
<dbReference type="STRING" id="993692.IV57_GL000735"/>
<name>A0A0R2LIW2_9LACO</name>
<dbReference type="PANTHER" id="PTHR45663:SF11">
    <property type="entry name" value="GEO12009P1"/>
    <property type="match status" value="1"/>
</dbReference>
<evidence type="ECO:0000313" key="4">
    <source>
        <dbReference type="EMBL" id="KRN98823.1"/>
    </source>
</evidence>
<dbReference type="AlphaFoldDB" id="A0A0R2LIW2"/>
<dbReference type="InterPro" id="IPR036249">
    <property type="entry name" value="Thioredoxin-like_sf"/>
</dbReference>
<dbReference type="SUPFAM" id="SSF52833">
    <property type="entry name" value="Thioredoxin-like"/>
    <property type="match status" value="1"/>
</dbReference>
<keyword evidence="2" id="KW-0676">Redox-active center</keyword>
<evidence type="ECO:0000313" key="5">
    <source>
        <dbReference type="Proteomes" id="UP000051006"/>
    </source>
</evidence>
<dbReference type="CDD" id="cd02947">
    <property type="entry name" value="TRX_family"/>
    <property type="match status" value="1"/>
</dbReference>
<dbReference type="Gene3D" id="3.40.30.10">
    <property type="entry name" value="Glutaredoxin"/>
    <property type="match status" value="1"/>
</dbReference>
<dbReference type="InterPro" id="IPR013766">
    <property type="entry name" value="Thioredoxin_domain"/>
</dbReference>
<evidence type="ECO:0000259" key="3">
    <source>
        <dbReference type="Pfam" id="PF00085"/>
    </source>
</evidence>
<evidence type="ECO:0000256" key="2">
    <source>
        <dbReference type="ARBA" id="ARBA00023284"/>
    </source>
</evidence>
<protein>
    <recommendedName>
        <fullName evidence="3">Thioredoxin domain-containing protein</fullName>
    </recommendedName>
</protein>
<sequence>MKILTEKNFDEVLAKPFAIVNFSTRFCRDAEKCAAQEEALQNMEDKLPKEVLIGSVDVDQNPYLAVKYEIKKLPTTLIFKDGEIADYLETMQGEEPLNNEEN</sequence>
<comment type="similarity">
    <text evidence="1">Belongs to the thioredoxin family.</text>
</comment>
<organism evidence="4 5">
    <name type="scientific">Companilactobacillus kimchiensis</name>
    <dbReference type="NCBI Taxonomy" id="993692"/>
    <lineage>
        <taxon>Bacteria</taxon>
        <taxon>Bacillati</taxon>
        <taxon>Bacillota</taxon>
        <taxon>Bacilli</taxon>
        <taxon>Lactobacillales</taxon>
        <taxon>Lactobacillaceae</taxon>
        <taxon>Companilactobacillus</taxon>
    </lineage>
</organism>
<feature type="domain" description="Thioredoxin" evidence="3">
    <location>
        <begin position="2"/>
        <end position="93"/>
    </location>
</feature>
<dbReference type="GO" id="GO:0015035">
    <property type="term" value="F:protein-disulfide reductase activity"/>
    <property type="evidence" value="ECO:0007669"/>
    <property type="project" value="TreeGrafter"/>
</dbReference>
<dbReference type="Pfam" id="PF00085">
    <property type="entry name" value="Thioredoxin"/>
    <property type="match status" value="1"/>
</dbReference>
<dbReference type="OrthoDB" id="7629852at2"/>
<accession>A0A0R2LIW2</accession>
<dbReference type="PANTHER" id="PTHR45663">
    <property type="entry name" value="GEO12009P1"/>
    <property type="match status" value="1"/>
</dbReference>
<dbReference type="RefSeq" id="WP_057881081.1">
    <property type="nucleotide sequence ID" value="NZ_JQCF01000016.1"/>
</dbReference>